<dbReference type="NCBIfam" id="TIGR00756">
    <property type="entry name" value="PPR"/>
    <property type="match status" value="6"/>
</dbReference>
<evidence type="ECO:0000256" key="3">
    <source>
        <dbReference type="ARBA" id="ARBA00007626"/>
    </source>
</evidence>
<dbReference type="Pfam" id="PF13041">
    <property type="entry name" value="PPR_2"/>
    <property type="match status" value="2"/>
</dbReference>
<dbReference type="Pfam" id="PF01535">
    <property type="entry name" value="PPR"/>
    <property type="match status" value="2"/>
</dbReference>
<dbReference type="PANTHER" id="PTHR11009">
    <property type="entry name" value="DER1-LIKE PROTEIN, DERLIN"/>
    <property type="match status" value="1"/>
</dbReference>
<evidence type="ECO:0000256" key="9">
    <source>
        <dbReference type="ARBA" id="ARBA00022989"/>
    </source>
</evidence>
<dbReference type="InterPro" id="IPR002885">
    <property type="entry name" value="PPR_rpt"/>
</dbReference>
<keyword evidence="9 12" id="KW-1133">Transmembrane helix</keyword>
<feature type="transmembrane region" description="Helical" evidence="12">
    <location>
        <begin position="123"/>
        <end position="142"/>
    </location>
</feature>
<feature type="repeat" description="PPR" evidence="11">
    <location>
        <begin position="398"/>
        <end position="432"/>
    </location>
</feature>
<feature type="repeat" description="PPR" evidence="11">
    <location>
        <begin position="538"/>
        <end position="572"/>
    </location>
</feature>
<evidence type="ECO:0000256" key="7">
    <source>
        <dbReference type="ARBA" id="ARBA00022824"/>
    </source>
</evidence>
<comment type="function">
    <text evidence="1">May be involved in the degradation process of specific misfolded endoplasmic reticulum (ER) luminal proteins.</text>
</comment>
<keyword evidence="8" id="KW-0809">Transit peptide</keyword>
<comment type="subcellular location">
    <subcellularLocation>
        <location evidence="2">Endoplasmic reticulum membrane</location>
        <topology evidence="2">Multi-pass membrane protein</topology>
    </subcellularLocation>
</comment>
<dbReference type="GO" id="GO:0005789">
    <property type="term" value="C:endoplasmic reticulum membrane"/>
    <property type="evidence" value="ECO:0007669"/>
    <property type="project" value="UniProtKB-SubCell"/>
</dbReference>
<evidence type="ECO:0000256" key="12">
    <source>
        <dbReference type="SAM" id="Phobius"/>
    </source>
</evidence>
<proteinExistence type="inferred from homology"/>
<gene>
    <name evidence="13" type="ORF">FPE_LOCUS35306</name>
</gene>
<organism evidence="13 14">
    <name type="scientific">Fraxinus pennsylvanica</name>
    <dbReference type="NCBI Taxonomy" id="56036"/>
    <lineage>
        <taxon>Eukaryota</taxon>
        <taxon>Viridiplantae</taxon>
        <taxon>Streptophyta</taxon>
        <taxon>Embryophyta</taxon>
        <taxon>Tracheophyta</taxon>
        <taxon>Spermatophyta</taxon>
        <taxon>Magnoliopsida</taxon>
        <taxon>eudicotyledons</taxon>
        <taxon>Gunneridae</taxon>
        <taxon>Pentapetalae</taxon>
        <taxon>asterids</taxon>
        <taxon>lamiids</taxon>
        <taxon>Lamiales</taxon>
        <taxon>Oleaceae</taxon>
        <taxon>Oleeae</taxon>
        <taxon>Fraxinus</taxon>
    </lineage>
</organism>
<feature type="transmembrane region" description="Helical" evidence="12">
    <location>
        <begin position="154"/>
        <end position="174"/>
    </location>
</feature>
<evidence type="ECO:0000256" key="5">
    <source>
        <dbReference type="ARBA" id="ARBA00022692"/>
    </source>
</evidence>
<name>A0AAD2AGQ2_9LAMI</name>
<dbReference type="SUPFAM" id="SSF144091">
    <property type="entry name" value="Rhomboid-like"/>
    <property type="match status" value="1"/>
</dbReference>
<evidence type="ECO:0000313" key="14">
    <source>
        <dbReference type="Proteomes" id="UP000834106"/>
    </source>
</evidence>
<comment type="similarity">
    <text evidence="3">Belongs to the PPR family. P subfamily.</text>
</comment>
<evidence type="ECO:0000313" key="13">
    <source>
        <dbReference type="EMBL" id="CAI9787876.1"/>
    </source>
</evidence>
<evidence type="ECO:0000256" key="8">
    <source>
        <dbReference type="ARBA" id="ARBA00022946"/>
    </source>
</evidence>
<dbReference type="Proteomes" id="UP000834106">
    <property type="component" value="Chromosome 23"/>
</dbReference>
<dbReference type="FunFam" id="1.25.40.10:FF:001070">
    <property type="entry name" value="Pentatricopeptide repeat-containing protein At1g11630, mitochondrial"/>
    <property type="match status" value="1"/>
</dbReference>
<feature type="transmembrane region" description="Helical" evidence="12">
    <location>
        <begin position="96"/>
        <end position="117"/>
    </location>
</feature>
<evidence type="ECO:0000256" key="4">
    <source>
        <dbReference type="ARBA" id="ARBA00008917"/>
    </source>
</evidence>
<feature type="repeat" description="PPR" evidence="11">
    <location>
        <begin position="468"/>
        <end position="502"/>
    </location>
</feature>
<dbReference type="Gene3D" id="1.25.40.10">
    <property type="entry name" value="Tetratricopeptide repeat domain"/>
    <property type="match status" value="2"/>
</dbReference>
<evidence type="ECO:0000256" key="2">
    <source>
        <dbReference type="ARBA" id="ARBA00004477"/>
    </source>
</evidence>
<keyword evidence="14" id="KW-1185">Reference proteome</keyword>
<evidence type="ECO:0000256" key="1">
    <source>
        <dbReference type="ARBA" id="ARBA00003292"/>
    </source>
</evidence>
<dbReference type="GO" id="GO:0033554">
    <property type="term" value="P:cellular response to stress"/>
    <property type="evidence" value="ECO:0007669"/>
    <property type="project" value="UniProtKB-ARBA"/>
</dbReference>
<feature type="repeat" description="PPR" evidence="11">
    <location>
        <begin position="433"/>
        <end position="467"/>
    </location>
</feature>
<evidence type="ECO:0000256" key="10">
    <source>
        <dbReference type="ARBA" id="ARBA00023136"/>
    </source>
</evidence>
<dbReference type="Pfam" id="PF04511">
    <property type="entry name" value="DER1"/>
    <property type="match status" value="1"/>
</dbReference>
<dbReference type="InterPro" id="IPR011990">
    <property type="entry name" value="TPR-like_helical_dom_sf"/>
</dbReference>
<sequence length="620" mass="70454">MAQAVEEWYKQMPIITRTYLTAAIVTTIGCSLEIVSPYDLYLNPILVVKHYQVWRIVTNFLYFRKMDLDFLFHMFFLARYCKLLEENSFRGRTADFFYMILFGASVLTGTVLFGGMIPYVSESFARIIFLSNSLTFMMVYVWSKQNPYIHMSFLGLFTFTAGYLPWVLLGFSVLVGASPWVDLLGMIAGHAYYFLEDVYPRMTGRRPLKTPSLIKSLFAEEPVVAVRPAESGKHEVAVRLFSSSILNPDSKTPLTSKEKSRAALSLLRFEKNPERILEICRAAALTPESHLDRIAYSKAITKLKESQYYEGIREFINESITRSDLRSERFISHFVVLYGQAGLVKDAIKLFDEMPEMGIERTVKTLNSILFSCILAKDYGEMKRVFSEFPRKYGIEPDLDTYNTVLKGFCESGSANSAHSILAEMERKRIKPNGTTYATVIAGFYKEEKYSDVGKVLELMKKNGVAPGISIYNVRIHSLCKLKRSYEAKALLDGILLSGMKPNSVTYSHLIYGFSREGNLEEAKSLFKVMESRGLKPDAECYFTLVYYLCKGGEVEAALDICKECMTKGWVPNITTMKMLVDGLVSISKVDDAREIIGQVKEKFSRNADTWSEIEEGLPK</sequence>
<reference evidence="13" key="1">
    <citation type="submission" date="2023-05" db="EMBL/GenBank/DDBJ databases">
        <authorList>
            <person name="Huff M."/>
        </authorList>
    </citation>
    <scope>NUCLEOTIDE SEQUENCE</scope>
</reference>
<dbReference type="AlphaFoldDB" id="A0AAD2AGQ2"/>
<dbReference type="GO" id="GO:0051603">
    <property type="term" value="P:proteolysis involved in protein catabolic process"/>
    <property type="evidence" value="ECO:0007669"/>
    <property type="project" value="UniProtKB-ARBA"/>
</dbReference>
<evidence type="ECO:0000256" key="6">
    <source>
        <dbReference type="ARBA" id="ARBA00022737"/>
    </source>
</evidence>
<keyword evidence="7" id="KW-0256">Endoplasmic reticulum</keyword>
<dbReference type="InterPro" id="IPR007599">
    <property type="entry name" value="DER1"/>
</dbReference>
<evidence type="ECO:0008006" key="15">
    <source>
        <dbReference type="Google" id="ProtNLM"/>
    </source>
</evidence>
<evidence type="ECO:0000256" key="11">
    <source>
        <dbReference type="PROSITE-ProRule" id="PRU00708"/>
    </source>
</evidence>
<keyword evidence="5 12" id="KW-0812">Transmembrane</keyword>
<dbReference type="EMBL" id="OU503058">
    <property type="protein sequence ID" value="CAI9787876.1"/>
    <property type="molecule type" value="Genomic_DNA"/>
</dbReference>
<accession>A0AAD2AGQ2</accession>
<dbReference type="FunFam" id="1.20.1540.10:FF:000016">
    <property type="entry name" value="Derlin"/>
    <property type="match status" value="1"/>
</dbReference>
<comment type="similarity">
    <text evidence="4">Belongs to the derlin family.</text>
</comment>
<dbReference type="PROSITE" id="PS51375">
    <property type="entry name" value="PPR"/>
    <property type="match status" value="5"/>
</dbReference>
<keyword evidence="10 12" id="KW-0472">Membrane</keyword>
<keyword evidence="6" id="KW-0677">Repeat</keyword>
<dbReference type="InterPro" id="IPR035952">
    <property type="entry name" value="Rhomboid-like_sf"/>
</dbReference>
<protein>
    <recommendedName>
        <fullName evidence="15">Derlin</fullName>
    </recommendedName>
</protein>
<feature type="repeat" description="PPR" evidence="11">
    <location>
        <begin position="503"/>
        <end position="537"/>
    </location>
</feature>